<dbReference type="Proteomes" id="UP000503117">
    <property type="component" value="Chromosome"/>
</dbReference>
<comment type="subcellular location">
    <subcellularLocation>
        <location evidence="1">Cell membrane</location>
        <topology evidence="1">Multi-pass membrane protein</topology>
    </subcellularLocation>
</comment>
<feature type="transmembrane region" description="Helical" evidence="6">
    <location>
        <begin position="327"/>
        <end position="349"/>
    </location>
</feature>
<feature type="transmembrane region" description="Helical" evidence="6">
    <location>
        <begin position="395"/>
        <end position="415"/>
    </location>
</feature>
<dbReference type="PANTHER" id="PTHR23513:SF6">
    <property type="entry name" value="MAJOR FACILITATOR SUPERFAMILY ASSOCIATED DOMAIN-CONTAINING PROTEIN"/>
    <property type="match status" value="1"/>
</dbReference>
<keyword evidence="4 6" id="KW-1133">Transmembrane helix</keyword>
<keyword evidence="5 6" id="KW-0472">Membrane</keyword>
<feature type="transmembrane region" description="Helical" evidence="6">
    <location>
        <begin position="295"/>
        <end position="315"/>
    </location>
</feature>
<name>A0ABX6MAS5_9BURK</name>
<dbReference type="Pfam" id="PF07690">
    <property type="entry name" value="MFS_1"/>
    <property type="match status" value="1"/>
</dbReference>
<dbReference type="SUPFAM" id="SSF103473">
    <property type="entry name" value="MFS general substrate transporter"/>
    <property type="match status" value="1"/>
</dbReference>
<organism evidence="7 8">
    <name type="scientific">Duganella dendranthematis</name>
    <dbReference type="NCBI Taxonomy" id="2728021"/>
    <lineage>
        <taxon>Bacteria</taxon>
        <taxon>Pseudomonadati</taxon>
        <taxon>Pseudomonadota</taxon>
        <taxon>Betaproteobacteria</taxon>
        <taxon>Burkholderiales</taxon>
        <taxon>Oxalobacteraceae</taxon>
        <taxon>Telluria group</taxon>
        <taxon>Duganella</taxon>
    </lineage>
</organism>
<evidence type="ECO:0000313" key="7">
    <source>
        <dbReference type="EMBL" id="QJD91215.1"/>
    </source>
</evidence>
<evidence type="ECO:0000256" key="2">
    <source>
        <dbReference type="ARBA" id="ARBA00022475"/>
    </source>
</evidence>
<evidence type="ECO:0000256" key="4">
    <source>
        <dbReference type="ARBA" id="ARBA00022989"/>
    </source>
</evidence>
<accession>A0ABX6MAS5</accession>
<evidence type="ECO:0000256" key="6">
    <source>
        <dbReference type="SAM" id="Phobius"/>
    </source>
</evidence>
<dbReference type="InterPro" id="IPR011701">
    <property type="entry name" value="MFS"/>
</dbReference>
<feature type="transmembrane region" description="Helical" evidence="6">
    <location>
        <begin position="32"/>
        <end position="54"/>
    </location>
</feature>
<feature type="transmembrane region" description="Helical" evidence="6">
    <location>
        <begin position="370"/>
        <end position="389"/>
    </location>
</feature>
<keyword evidence="8" id="KW-1185">Reference proteome</keyword>
<keyword evidence="2" id="KW-1003">Cell membrane</keyword>
<gene>
    <name evidence="7" type="ORF">HH213_14675</name>
</gene>
<keyword evidence="3 6" id="KW-0812">Transmembrane</keyword>
<dbReference type="RefSeq" id="WP_169112707.1">
    <property type="nucleotide sequence ID" value="NZ_CP051684.1"/>
</dbReference>
<evidence type="ECO:0000313" key="8">
    <source>
        <dbReference type="Proteomes" id="UP000503117"/>
    </source>
</evidence>
<evidence type="ECO:0000256" key="1">
    <source>
        <dbReference type="ARBA" id="ARBA00004651"/>
    </source>
</evidence>
<protein>
    <submittedName>
        <fullName evidence="7">MFS transporter</fullName>
    </submittedName>
</protein>
<dbReference type="PANTHER" id="PTHR23513">
    <property type="entry name" value="INTEGRAL MEMBRANE EFFLUX PROTEIN-RELATED"/>
    <property type="match status" value="1"/>
</dbReference>
<dbReference type="CDD" id="cd06173">
    <property type="entry name" value="MFS_MefA_like"/>
    <property type="match status" value="1"/>
</dbReference>
<feature type="transmembrane region" description="Helical" evidence="6">
    <location>
        <begin position="186"/>
        <end position="203"/>
    </location>
</feature>
<feature type="transmembrane region" description="Helical" evidence="6">
    <location>
        <begin position="264"/>
        <end position="288"/>
    </location>
</feature>
<evidence type="ECO:0000256" key="5">
    <source>
        <dbReference type="ARBA" id="ARBA00023136"/>
    </source>
</evidence>
<dbReference type="EMBL" id="CP051684">
    <property type="protein sequence ID" value="QJD91215.1"/>
    <property type="molecule type" value="Genomic_DNA"/>
</dbReference>
<proteinExistence type="predicted"/>
<dbReference type="Gene3D" id="1.20.1250.20">
    <property type="entry name" value="MFS general substrate transporter like domains"/>
    <property type="match status" value="1"/>
</dbReference>
<dbReference type="InterPro" id="IPR036259">
    <property type="entry name" value="MFS_trans_sf"/>
</dbReference>
<feature type="transmembrane region" description="Helical" evidence="6">
    <location>
        <begin position="237"/>
        <end position="258"/>
    </location>
</feature>
<sequence length="423" mass="45022">MATRIQEPPILNALRNDELLRNGDFRRYWSSAILNGFGSYISGLALPLCAVLLLKASPAQMGMMGAAAALPFALLALPAGVFLDRSRKLPILLTSKAIQATSLASIPLAWWLGLLTVEWMYAASFITGACAVVGGGAEQVFLTNMIGRDKLTDAQSKFTATDSIARLVAPGFAGLLIQWLTAPYAVLLNAIGFLVSIGLLRKLKANDPKPPPSNKHPLRDIQDGILFIWRHPLLRKLAWAAGCWHMLFYGFVALHVIFATRELGMSAGMLGAAQMVGGIGVLASSLLLKPLTRRYGATGAMLAGMGLCTVAYIVTPLIPANLFGYPLASAAVCAAMSFFLDCGVILFLLPYTTLRQQVTPDAYLGRMMSTMRFLTGAIAPLGALAGGYLGEHFSIRTGLACVAAGAIVLMLVLALSPPVRQKS</sequence>
<feature type="transmembrane region" description="Helical" evidence="6">
    <location>
        <begin position="60"/>
        <end position="83"/>
    </location>
</feature>
<reference evidence="7 8" key="1">
    <citation type="submission" date="2020-04" db="EMBL/GenBank/DDBJ databases">
        <title>Genome sequencing of novel species.</title>
        <authorList>
            <person name="Heo J."/>
            <person name="Kim S.-J."/>
            <person name="Kim J.-S."/>
            <person name="Hong S.-B."/>
            <person name="Kwon S.-W."/>
        </authorList>
    </citation>
    <scope>NUCLEOTIDE SEQUENCE [LARGE SCALE GENOMIC DNA]</scope>
    <source>
        <strain evidence="7 8">AF9R3</strain>
    </source>
</reference>
<evidence type="ECO:0000256" key="3">
    <source>
        <dbReference type="ARBA" id="ARBA00022692"/>
    </source>
</evidence>